<dbReference type="KEGG" id="tgr:Tgr7_1734"/>
<keyword evidence="1" id="KW-0732">Signal</keyword>
<sequence length="114" mass="12763" precursor="true">MFTRKITRTVVTTAAFFIIGSVYASQGEAEQFQQLAALDSSTQAIHSEISVPSGRSALTPGLDRNAFEQELSERFLGTHLLYQKLSDEARDAVFVLYQEDNRIDGIRRMVAYSL</sequence>
<evidence type="ECO:0000256" key="1">
    <source>
        <dbReference type="SAM" id="SignalP"/>
    </source>
</evidence>
<feature type="chain" id="PRO_5002870476" evidence="1">
    <location>
        <begin position="25"/>
        <end position="114"/>
    </location>
</feature>
<evidence type="ECO:0000313" key="2">
    <source>
        <dbReference type="EMBL" id="ACL72816.1"/>
    </source>
</evidence>
<evidence type="ECO:0000313" key="3">
    <source>
        <dbReference type="Proteomes" id="UP000002383"/>
    </source>
</evidence>
<accession>B8GSB2</accession>
<dbReference type="EMBL" id="CP001339">
    <property type="protein sequence ID" value="ACL72816.1"/>
    <property type="molecule type" value="Genomic_DNA"/>
</dbReference>
<dbReference type="Proteomes" id="UP000002383">
    <property type="component" value="Chromosome"/>
</dbReference>
<keyword evidence="3" id="KW-1185">Reference proteome</keyword>
<reference evidence="2 3" key="1">
    <citation type="journal article" date="2011" name="Stand. Genomic Sci.">
        <title>Complete genome sequence of 'Thioalkalivibrio sulfidophilus' HL-EbGr7.</title>
        <authorList>
            <person name="Muyzer G."/>
            <person name="Sorokin D.Y."/>
            <person name="Mavromatis K."/>
            <person name="Lapidus A."/>
            <person name="Clum A."/>
            <person name="Ivanova N."/>
            <person name="Pati A."/>
            <person name="d'Haeseleer P."/>
            <person name="Woyke T."/>
            <person name="Kyrpides N.C."/>
        </authorList>
    </citation>
    <scope>NUCLEOTIDE SEQUENCE [LARGE SCALE GENOMIC DNA]</scope>
    <source>
        <strain evidence="2 3">HL-EbGR7</strain>
    </source>
</reference>
<dbReference type="HOGENOM" id="CLU_2120027_0_0_6"/>
<name>B8GSB2_THISH</name>
<dbReference type="AlphaFoldDB" id="B8GSB2"/>
<proteinExistence type="predicted"/>
<dbReference type="RefSeq" id="WP_012638298.1">
    <property type="nucleotide sequence ID" value="NC_011901.1"/>
</dbReference>
<protein>
    <submittedName>
        <fullName evidence="2">Uncharacterized protein</fullName>
    </submittedName>
</protein>
<gene>
    <name evidence="2" type="ordered locus">Tgr7_1734</name>
</gene>
<feature type="signal peptide" evidence="1">
    <location>
        <begin position="1"/>
        <end position="24"/>
    </location>
</feature>
<dbReference type="OrthoDB" id="5785287at2"/>
<organism evidence="2 3">
    <name type="scientific">Thioalkalivibrio sulfidiphilus (strain HL-EbGR7)</name>
    <dbReference type="NCBI Taxonomy" id="396588"/>
    <lineage>
        <taxon>Bacteria</taxon>
        <taxon>Pseudomonadati</taxon>
        <taxon>Pseudomonadota</taxon>
        <taxon>Gammaproteobacteria</taxon>
        <taxon>Chromatiales</taxon>
        <taxon>Ectothiorhodospiraceae</taxon>
        <taxon>Thioalkalivibrio</taxon>
    </lineage>
</organism>